<comment type="caution">
    <text evidence="1">The sequence shown here is derived from an EMBL/GenBank/DDBJ whole genome shotgun (WGS) entry which is preliminary data.</text>
</comment>
<evidence type="ECO:0000313" key="1">
    <source>
        <dbReference type="EMBL" id="RAP78319.1"/>
    </source>
</evidence>
<gene>
    <name evidence="1" type="ORF">DL346_07785</name>
</gene>
<dbReference type="RefSeq" id="WP_112881442.1">
    <property type="nucleotide sequence ID" value="NZ_QLUW01000001.1"/>
</dbReference>
<name>A0A328U6X4_9BACL</name>
<accession>A0A328U6X4</accession>
<keyword evidence="2" id="KW-1185">Reference proteome</keyword>
<dbReference type="EMBL" id="QLUW01000001">
    <property type="protein sequence ID" value="RAP78319.1"/>
    <property type="molecule type" value="Genomic_DNA"/>
</dbReference>
<sequence>MITITEFSVDKIKDPFGIIAGDRYEFRLDVDVPEDDELHVDSGIYIRVIYRVDGDHASIVKYELYERINDRYLDFDLEEEEEQVIDSFCKAHYAESAD</sequence>
<dbReference type="InterPro" id="IPR045424">
    <property type="entry name" value="DUF6509"/>
</dbReference>
<evidence type="ECO:0000313" key="2">
    <source>
        <dbReference type="Proteomes" id="UP000249260"/>
    </source>
</evidence>
<dbReference type="AlphaFoldDB" id="A0A328U6X4"/>
<dbReference type="Proteomes" id="UP000249260">
    <property type="component" value="Unassembled WGS sequence"/>
</dbReference>
<organism evidence="1 2">
    <name type="scientific">Paenibacillus montanisoli</name>
    <dbReference type="NCBI Taxonomy" id="2081970"/>
    <lineage>
        <taxon>Bacteria</taxon>
        <taxon>Bacillati</taxon>
        <taxon>Bacillota</taxon>
        <taxon>Bacilli</taxon>
        <taxon>Bacillales</taxon>
        <taxon>Paenibacillaceae</taxon>
        <taxon>Paenibacillus</taxon>
    </lineage>
</organism>
<proteinExistence type="predicted"/>
<reference evidence="1 2" key="1">
    <citation type="submission" date="2018-06" db="EMBL/GenBank/DDBJ databases">
        <title>Paenibacillus montanisoli sp. nov., isolated from mountain area soil.</title>
        <authorList>
            <person name="Wu M."/>
        </authorList>
    </citation>
    <scope>NUCLEOTIDE SEQUENCE [LARGE SCALE GENOMIC DNA]</scope>
    <source>
        <strain evidence="1 2">RA17</strain>
    </source>
</reference>
<dbReference type="OrthoDB" id="2736409at2"/>
<protein>
    <submittedName>
        <fullName evidence="1">Pullulanase</fullName>
    </submittedName>
</protein>
<dbReference type="Pfam" id="PF20119">
    <property type="entry name" value="DUF6509"/>
    <property type="match status" value="1"/>
</dbReference>